<organism evidence="2 3">
    <name type="scientific">Oryza meyeriana var. granulata</name>
    <dbReference type="NCBI Taxonomy" id="110450"/>
    <lineage>
        <taxon>Eukaryota</taxon>
        <taxon>Viridiplantae</taxon>
        <taxon>Streptophyta</taxon>
        <taxon>Embryophyta</taxon>
        <taxon>Tracheophyta</taxon>
        <taxon>Spermatophyta</taxon>
        <taxon>Magnoliopsida</taxon>
        <taxon>Liliopsida</taxon>
        <taxon>Poales</taxon>
        <taxon>Poaceae</taxon>
        <taxon>BOP clade</taxon>
        <taxon>Oryzoideae</taxon>
        <taxon>Oryzeae</taxon>
        <taxon>Oryzinae</taxon>
        <taxon>Oryza</taxon>
        <taxon>Oryza meyeriana</taxon>
    </lineage>
</organism>
<feature type="compositionally biased region" description="Basic and acidic residues" evidence="1">
    <location>
        <begin position="178"/>
        <end position="201"/>
    </location>
</feature>
<dbReference type="EMBL" id="SPHZ02000007">
    <property type="protein sequence ID" value="KAF0905879.1"/>
    <property type="molecule type" value="Genomic_DNA"/>
</dbReference>
<gene>
    <name evidence="2" type="ORF">E2562_008910</name>
</gene>
<dbReference type="Proteomes" id="UP000479710">
    <property type="component" value="Unassembled WGS sequence"/>
</dbReference>
<comment type="caution">
    <text evidence="2">The sequence shown here is derived from an EMBL/GenBank/DDBJ whole genome shotgun (WGS) entry which is preliminary data.</text>
</comment>
<feature type="compositionally biased region" description="Acidic residues" evidence="1">
    <location>
        <begin position="155"/>
        <end position="170"/>
    </location>
</feature>
<evidence type="ECO:0000256" key="1">
    <source>
        <dbReference type="SAM" id="MobiDB-lite"/>
    </source>
</evidence>
<feature type="region of interest" description="Disordered" evidence="1">
    <location>
        <begin position="125"/>
        <end position="201"/>
    </location>
</feature>
<name>A0A6G1D0G2_9ORYZ</name>
<evidence type="ECO:0000313" key="2">
    <source>
        <dbReference type="EMBL" id="KAF0905879.1"/>
    </source>
</evidence>
<sequence>MATECVVNKSRRFDLGMSRRTRRSTSLITCYQDQHVPPLVQQLRQDAKLKTLFQCQDTEFQPPYPYEDQELRILEVPLQSEGDEQETPNRYHDEQEEKLHHYLDDHHYLDEESEKKLHHYLDEEQEKKQFQDQDGERKTPKEYLDGDQKTLQQCQDEEEKVPNQYEDEDNTPGQYQDEEQKTAKQCEEEVEKTSEKYQDEEHKSLKAQHQCLYTEQKALGQCKTAKKMIAPPLADDVPRFSLQDLIQEKQLLIGEAKATSKLGNREKAIADRKLPAPPAASGATLAMVIKRPDGGKKSMGVIRRCVKALNQMVKAKHGSKKNKPF</sequence>
<proteinExistence type="predicted"/>
<protein>
    <submittedName>
        <fullName evidence="2">Uncharacterized protein</fullName>
    </submittedName>
</protein>
<keyword evidence="3" id="KW-1185">Reference proteome</keyword>
<dbReference type="AlphaFoldDB" id="A0A6G1D0G2"/>
<dbReference type="OrthoDB" id="681803at2759"/>
<accession>A0A6G1D0G2</accession>
<feature type="compositionally biased region" description="Basic and acidic residues" evidence="1">
    <location>
        <begin position="125"/>
        <end position="148"/>
    </location>
</feature>
<reference evidence="2 3" key="1">
    <citation type="submission" date="2019-11" db="EMBL/GenBank/DDBJ databases">
        <title>Whole genome sequence of Oryza granulata.</title>
        <authorList>
            <person name="Li W."/>
        </authorList>
    </citation>
    <scope>NUCLEOTIDE SEQUENCE [LARGE SCALE GENOMIC DNA]</scope>
    <source>
        <strain evidence="3">cv. Menghai</strain>
        <tissue evidence="2">Leaf</tissue>
    </source>
</reference>
<evidence type="ECO:0000313" key="3">
    <source>
        <dbReference type="Proteomes" id="UP000479710"/>
    </source>
</evidence>